<comment type="caution">
    <text evidence="2">The sequence shown here is derived from an EMBL/GenBank/DDBJ whole genome shotgun (WGS) entry which is preliminary data.</text>
</comment>
<gene>
    <name evidence="2" type="ORF">QE417_000306</name>
</gene>
<keyword evidence="3" id="KW-1185">Reference proteome</keyword>
<evidence type="ECO:0008006" key="4">
    <source>
        <dbReference type="Google" id="ProtNLM"/>
    </source>
</evidence>
<evidence type="ECO:0000256" key="1">
    <source>
        <dbReference type="SAM" id="MobiDB-lite"/>
    </source>
</evidence>
<organism evidence="2 3">
    <name type="scientific">Mucilaginibacter terrae</name>
    <dbReference type="NCBI Taxonomy" id="1955052"/>
    <lineage>
        <taxon>Bacteria</taxon>
        <taxon>Pseudomonadati</taxon>
        <taxon>Bacteroidota</taxon>
        <taxon>Sphingobacteriia</taxon>
        <taxon>Sphingobacteriales</taxon>
        <taxon>Sphingobacteriaceae</taxon>
        <taxon>Mucilaginibacter</taxon>
    </lineage>
</organism>
<name>A0ABU3GN84_9SPHI</name>
<protein>
    <recommendedName>
        <fullName evidence="4">PRTRC system protein F</fullName>
    </recommendedName>
</protein>
<dbReference type="EMBL" id="JAVLVU010000001">
    <property type="protein sequence ID" value="MDT3401234.1"/>
    <property type="molecule type" value="Genomic_DNA"/>
</dbReference>
<sequence>METSLSTRKIRKRTRPTARCSAGHPRTAALSPGRPPADGFLRQRFAPMYMEAQKLMPDNGVSASFFDSLGMLVEKYGLHLPMLAGKPYPYNILLAYENAEKQLAAMNPDLELFIVEENGCVLMAVKETAYLQTDLCYIPVMPLCRMIRKNNRRQSCELLLSVFSYLYHVVGIPYYREEGSFMACHYEMIKDWLEDEIGDMEENDACFSQSDLHAQEHYGDSLFRKMNHPVHLKWFEKRLEQANPTDTWDRKCLEISREAYTLWQAFPHSTLYSHVPHWKTFAETQMEGYPCGEDDDDNLIRLNEYIHFVADLNGYAWRSISSNINVEFNERPYWQYPTLMRVFNEIEYRNQDTLAYEHRLFLMLNDLCVLLTTIP</sequence>
<dbReference type="Proteomes" id="UP001258315">
    <property type="component" value="Unassembled WGS sequence"/>
</dbReference>
<accession>A0ABU3GN84</accession>
<evidence type="ECO:0000313" key="3">
    <source>
        <dbReference type="Proteomes" id="UP001258315"/>
    </source>
</evidence>
<proteinExistence type="predicted"/>
<reference evidence="3" key="1">
    <citation type="submission" date="2023-07" db="EMBL/GenBank/DDBJ databases">
        <title>Functional and genomic diversity of the sorghum phyllosphere microbiome.</title>
        <authorList>
            <person name="Shade A."/>
        </authorList>
    </citation>
    <scope>NUCLEOTIDE SEQUENCE [LARGE SCALE GENOMIC DNA]</scope>
    <source>
        <strain evidence="3">SORGH_AS_0422</strain>
    </source>
</reference>
<evidence type="ECO:0000313" key="2">
    <source>
        <dbReference type="EMBL" id="MDT3401234.1"/>
    </source>
</evidence>
<feature type="region of interest" description="Disordered" evidence="1">
    <location>
        <begin position="1"/>
        <end position="36"/>
    </location>
</feature>